<accession>A0ABV6LKL4</accession>
<comment type="caution">
    <text evidence="1">The sequence shown here is derived from an EMBL/GenBank/DDBJ whole genome shotgun (WGS) entry which is preliminary data.</text>
</comment>
<keyword evidence="2" id="KW-1185">Reference proteome</keyword>
<reference evidence="1 2" key="1">
    <citation type="submission" date="2024-09" db="EMBL/GenBank/DDBJ databases">
        <authorList>
            <person name="Sun Q."/>
            <person name="Mori K."/>
        </authorList>
    </citation>
    <scope>NUCLEOTIDE SEQUENCE [LARGE SCALE GENOMIC DNA]</scope>
    <source>
        <strain evidence="1 2">NCAIM B.02529</strain>
    </source>
</reference>
<dbReference type="EMBL" id="JBHLTP010000003">
    <property type="protein sequence ID" value="MFC0522927.1"/>
    <property type="molecule type" value="Genomic_DNA"/>
</dbReference>
<sequence length="44" mass="5252">MIGKPTNKIWTYQLHLSKQFGTLPHWLEIDVMKVIKTVERDGWL</sequence>
<gene>
    <name evidence="1" type="ORF">ACFFGV_04890</name>
</gene>
<dbReference type="Proteomes" id="UP001589836">
    <property type="component" value="Unassembled WGS sequence"/>
</dbReference>
<name>A0ABV6LKL4_9BACI</name>
<evidence type="ECO:0000313" key="2">
    <source>
        <dbReference type="Proteomes" id="UP001589836"/>
    </source>
</evidence>
<evidence type="ECO:0000313" key="1">
    <source>
        <dbReference type="EMBL" id="MFC0522927.1"/>
    </source>
</evidence>
<organism evidence="1 2">
    <name type="scientific">Pontibacillus salicampi</name>
    <dbReference type="NCBI Taxonomy" id="1449801"/>
    <lineage>
        <taxon>Bacteria</taxon>
        <taxon>Bacillati</taxon>
        <taxon>Bacillota</taxon>
        <taxon>Bacilli</taxon>
        <taxon>Bacillales</taxon>
        <taxon>Bacillaceae</taxon>
        <taxon>Pontibacillus</taxon>
    </lineage>
</organism>
<protein>
    <submittedName>
        <fullName evidence="1">Uncharacterized protein</fullName>
    </submittedName>
</protein>
<proteinExistence type="predicted"/>